<reference evidence="3" key="1">
    <citation type="journal article" date="2016" name="Nat. Genet.">
        <title>A high-quality carrot genome assembly provides new insights into carotenoid accumulation and asterid genome evolution.</title>
        <authorList>
            <person name="Iorizzo M."/>
            <person name="Ellison S."/>
            <person name="Senalik D."/>
            <person name="Zeng P."/>
            <person name="Satapoomin P."/>
            <person name="Huang J."/>
            <person name="Bowman M."/>
            <person name="Iovene M."/>
            <person name="Sanseverino W."/>
            <person name="Cavagnaro P."/>
            <person name="Yildiz M."/>
            <person name="Macko-Podgorni A."/>
            <person name="Moranska E."/>
            <person name="Grzebelus E."/>
            <person name="Grzebelus D."/>
            <person name="Ashrafi H."/>
            <person name="Zheng Z."/>
            <person name="Cheng S."/>
            <person name="Spooner D."/>
            <person name="Van Deynze A."/>
            <person name="Simon P."/>
        </authorList>
    </citation>
    <scope>NUCLEOTIDE SEQUENCE</scope>
    <source>
        <tissue evidence="3">Leaf</tissue>
    </source>
</reference>
<dbReference type="Pfam" id="PF14368">
    <property type="entry name" value="LTP_2"/>
    <property type="match status" value="1"/>
</dbReference>
<dbReference type="KEGG" id="dcr:108194838"/>
<evidence type="ECO:0000256" key="1">
    <source>
        <dbReference type="SAM" id="MobiDB-lite"/>
    </source>
</evidence>
<proteinExistence type="predicted"/>
<keyword evidence="2" id="KW-0732">Signal</keyword>
<accession>A0A164TUM3</accession>
<evidence type="ECO:0000256" key="2">
    <source>
        <dbReference type="SAM" id="SignalP"/>
    </source>
</evidence>
<evidence type="ECO:0000313" key="4">
    <source>
        <dbReference type="Proteomes" id="UP000077755"/>
    </source>
</evidence>
<feature type="compositionally biased region" description="Pro residues" evidence="1">
    <location>
        <begin position="36"/>
        <end position="50"/>
    </location>
</feature>
<feature type="compositionally biased region" description="Polar residues" evidence="1">
    <location>
        <begin position="26"/>
        <end position="35"/>
    </location>
</feature>
<dbReference type="Gramene" id="KZM87995">
    <property type="protein sequence ID" value="KZM87995"/>
    <property type="gene ID" value="DCAR_025096"/>
</dbReference>
<gene>
    <name evidence="3" type="ORF">DCAR_0728797</name>
</gene>
<organism evidence="3 4">
    <name type="scientific">Daucus carota subsp. sativus</name>
    <name type="common">Carrot</name>
    <dbReference type="NCBI Taxonomy" id="79200"/>
    <lineage>
        <taxon>Eukaryota</taxon>
        <taxon>Viridiplantae</taxon>
        <taxon>Streptophyta</taxon>
        <taxon>Embryophyta</taxon>
        <taxon>Tracheophyta</taxon>
        <taxon>Spermatophyta</taxon>
        <taxon>Magnoliopsida</taxon>
        <taxon>eudicotyledons</taxon>
        <taxon>Gunneridae</taxon>
        <taxon>Pentapetalae</taxon>
        <taxon>asterids</taxon>
        <taxon>campanulids</taxon>
        <taxon>Apiales</taxon>
        <taxon>Apiaceae</taxon>
        <taxon>Apioideae</taxon>
        <taxon>Scandiceae</taxon>
        <taxon>Daucinae</taxon>
        <taxon>Daucus</taxon>
        <taxon>Daucus sect. Daucus</taxon>
    </lineage>
</organism>
<keyword evidence="4" id="KW-1185">Reference proteome</keyword>
<dbReference type="SUPFAM" id="SSF47699">
    <property type="entry name" value="Bifunctional inhibitor/lipid-transfer protein/seed storage 2S albumin"/>
    <property type="match status" value="1"/>
</dbReference>
<feature type="chain" id="PRO_5043724815" evidence="2">
    <location>
        <begin position="23"/>
        <end position="139"/>
    </location>
</feature>
<dbReference type="EMBL" id="CP093349">
    <property type="protein sequence ID" value="WOH09340.1"/>
    <property type="molecule type" value="Genomic_DNA"/>
</dbReference>
<protein>
    <submittedName>
        <fullName evidence="3">Uncharacterized protein</fullName>
    </submittedName>
</protein>
<dbReference type="AlphaFoldDB" id="A0A164TUM3"/>
<sequence>MASLSTTLFLIFNILFFSLIQGQETPPSPAMNTTTSPPPAMNSTTSPPPAINATTNTPPPGLDCSGCRVNPIGLASCGFVISGGVLPPLVRLCCQALQSLTREEGFACLCNFINQNALNAGSLNIRAIVDQTLNKCSNI</sequence>
<dbReference type="Proteomes" id="UP000077755">
    <property type="component" value="Chromosome 7"/>
</dbReference>
<evidence type="ECO:0000313" key="3">
    <source>
        <dbReference type="EMBL" id="WOH09340.1"/>
    </source>
</evidence>
<dbReference type="InterPro" id="IPR036312">
    <property type="entry name" value="Bifun_inhib/LTP/seed_sf"/>
</dbReference>
<feature type="signal peptide" evidence="2">
    <location>
        <begin position="1"/>
        <end position="22"/>
    </location>
</feature>
<name>A0A164TUM3_DAUCS</name>
<feature type="region of interest" description="Disordered" evidence="1">
    <location>
        <begin position="26"/>
        <end position="55"/>
    </location>
</feature>
<dbReference type="InterPro" id="IPR016140">
    <property type="entry name" value="Bifunc_inhib/LTP/seed_store"/>
</dbReference>
<reference evidence="3" key="2">
    <citation type="submission" date="2022-03" db="EMBL/GenBank/DDBJ databases">
        <title>Draft title - Genomic analysis of global carrot germplasm unveils the trajectory of domestication and the origin of high carotenoid orange carrot.</title>
        <authorList>
            <person name="Iorizzo M."/>
            <person name="Ellison S."/>
            <person name="Senalik D."/>
            <person name="Macko-Podgorni A."/>
            <person name="Grzebelus D."/>
            <person name="Bostan H."/>
            <person name="Rolling W."/>
            <person name="Curaba J."/>
            <person name="Simon P."/>
        </authorList>
    </citation>
    <scope>NUCLEOTIDE SEQUENCE</scope>
    <source>
        <tissue evidence="3">Leaf</tissue>
    </source>
</reference>